<evidence type="ECO:0000259" key="2">
    <source>
        <dbReference type="Pfam" id="PF08450"/>
    </source>
</evidence>
<sequence>MGMDLYDILDEEFRPLVLPNARLEVLATGRRWLEGPVWLADQDCLLVSDLPEDRVLRWCPDGSVSTLRQGQGWFENGHARDRQGRLLACSHRQRCITRTEWDGRITRLAEHYKGLRLNSPNDVAVHPDGSIWFTDPPYGIQTDYEGGKQVSELPAQVYRLDAELGELAVATDRLAGPNGLCFSPDGKRLYIAETGLQFAAEPVQHIRVFDVAEDGRRLDEGRFFHQVAPGNADGMRCDEAGRLWTSAGDGVHCLAPDGRLLGRIHVPAAVANLCFGGPALSRLFLCCGDTLYGIATNTRGAALL</sequence>
<dbReference type="Pfam" id="PF08450">
    <property type="entry name" value="SGL"/>
    <property type="match status" value="1"/>
</dbReference>
<dbReference type="SUPFAM" id="SSF63829">
    <property type="entry name" value="Calcium-dependent phosphotriesterase"/>
    <property type="match status" value="1"/>
</dbReference>
<dbReference type="Proteomes" id="UP000464787">
    <property type="component" value="Chromosome"/>
</dbReference>
<protein>
    <submittedName>
        <fullName evidence="3">SMP-30/gluconolactonase/LRE family protein</fullName>
    </submittedName>
</protein>
<gene>
    <name evidence="3" type="ORF">GT347_05650</name>
</gene>
<proteinExistence type="predicted"/>
<dbReference type="InterPro" id="IPR011042">
    <property type="entry name" value="6-blade_b-propeller_TolB-like"/>
</dbReference>
<dbReference type="KEGG" id="xyk:GT347_05650"/>
<dbReference type="EMBL" id="CP047650">
    <property type="protein sequence ID" value="QHI97515.1"/>
    <property type="molecule type" value="Genomic_DNA"/>
</dbReference>
<evidence type="ECO:0000256" key="1">
    <source>
        <dbReference type="ARBA" id="ARBA00022801"/>
    </source>
</evidence>
<dbReference type="AlphaFoldDB" id="A0A857J3S8"/>
<accession>A0A857J3S8</accession>
<dbReference type="InterPro" id="IPR051262">
    <property type="entry name" value="SMP-30/CGR1_Lactonase"/>
</dbReference>
<name>A0A857J3S8_9BURK</name>
<organism evidence="3 4">
    <name type="scientific">Xylophilus rhododendri</name>
    <dbReference type="NCBI Taxonomy" id="2697032"/>
    <lineage>
        <taxon>Bacteria</taxon>
        <taxon>Pseudomonadati</taxon>
        <taxon>Pseudomonadota</taxon>
        <taxon>Betaproteobacteria</taxon>
        <taxon>Burkholderiales</taxon>
        <taxon>Xylophilus</taxon>
    </lineage>
</organism>
<dbReference type="PANTHER" id="PTHR47572">
    <property type="entry name" value="LIPOPROTEIN-RELATED"/>
    <property type="match status" value="1"/>
</dbReference>
<dbReference type="GO" id="GO:0016787">
    <property type="term" value="F:hydrolase activity"/>
    <property type="evidence" value="ECO:0007669"/>
    <property type="project" value="UniProtKB-KW"/>
</dbReference>
<reference evidence="3 4" key="1">
    <citation type="submission" date="2020-01" db="EMBL/GenBank/DDBJ databases">
        <title>Genome sequencing of strain KACC 21265.</title>
        <authorList>
            <person name="Heo J."/>
            <person name="Kim S.-J."/>
            <person name="Kim J.-S."/>
            <person name="Hong S.-B."/>
            <person name="Kwon S.-W."/>
        </authorList>
    </citation>
    <scope>NUCLEOTIDE SEQUENCE [LARGE SCALE GENOMIC DNA]</scope>
    <source>
        <strain evidence="3 4">KACC 21265</strain>
    </source>
</reference>
<dbReference type="PANTHER" id="PTHR47572:SF4">
    <property type="entry name" value="LACTONASE DRP35"/>
    <property type="match status" value="1"/>
</dbReference>
<evidence type="ECO:0000313" key="3">
    <source>
        <dbReference type="EMBL" id="QHI97515.1"/>
    </source>
</evidence>
<feature type="domain" description="SMP-30/Gluconolactonase/LRE-like region" evidence="2">
    <location>
        <begin position="34"/>
        <end position="285"/>
    </location>
</feature>
<keyword evidence="1" id="KW-0378">Hydrolase</keyword>
<dbReference type="RefSeq" id="WP_160551033.1">
    <property type="nucleotide sequence ID" value="NZ_CP047650.1"/>
</dbReference>
<dbReference type="InterPro" id="IPR013658">
    <property type="entry name" value="SGL"/>
</dbReference>
<dbReference type="Gene3D" id="2.120.10.30">
    <property type="entry name" value="TolB, C-terminal domain"/>
    <property type="match status" value="1"/>
</dbReference>
<keyword evidence="4" id="KW-1185">Reference proteome</keyword>
<evidence type="ECO:0000313" key="4">
    <source>
        <dbReference type="Proteomes" id="UP000464787"/>
    </source>
</evidence>